<dbReference type="PANTHER" id="PTHR33121:SF81">
    <property type="entry name" value="CYCLIC DI-GMP PHOSPHODIESTERASE PDEB-RELATED"/>
    <property type="match status" value="1"/>
</dbReference>
<dbReference type="PROSITE" id="PS50883">
    <property type="entry name" value="EAL"/>
    <property type="match status" value="1"/>
</dbReference>
<dbReference type="InterPro" id="IPR043128">
    <property type="entry name" value="Rev_trsase/Diguanyl_cyclase"/>
</dbReference>
<name>A0A2K8L3I9_MARES</name>
<accession>A0A2K8L3I9</accession>
<gene>
    <name evidence="2" type="ORF">Ga0123461_1105</name>
</gene>
<dbReference type="SUPFAM" id="SSF141868">
    <property type="entry name" value="EAL domain-like"/>
    <property type="match status" value="1"/>
</dbReference>
<dbReference type="Pfam" id="PF00563">
    <property type="entry name" value="EAL"/>
    <property type="match status" value="1"/>
</dbReference>
<dbReference type="PANTHER" id="PTHR33121">
    <property type="entry name" value="CYCLIC DI-GMP PHOSPHODIESTERASE PDEF"/>
    <property type="match status" value="1"/>
</dbReference>
<organism evidence="2 3">
    <name type="scientific">Mariprofundus aestuarium</name>
    <dbReference type="NCBI Taxonomy" id="1921086"/>
    <lineage>
        <taxon>Bacteria</taxon>
        <taxon>Pseudomonadati</taxon>
        <taxon>Pseudomonadota</taxon>
        <taxon>Candidatius Mariprofundia</taxon>
        <taxon>Mariprofundales</taxon>
        <taxon>Mariprofundaceae</taxon>
        <taxon>Mariprofundus</taxon>
    </lineage>
</organism>
<dbReference type="Gene3D" id="3.20.20.450">
    <property type="entry name" value="EAL domain"/>
    <property type="match status" value="1"/>
</dbReference>
<dbReference type="EMBL" id="CP018799">
    <property type="protein sequence ID" value="ATX79524.1"/>
    <property type="molecule type" value="Genomic_DNA"/>
</dbReference>
<dbReference type="InterPro" id="IPR050706">
    <property type="entry name" value="Cyclic-di-GMP_PDE-like"/>
</dbReference>
<proteinExistence type="predicted"/>
<dbReference type="KEGG" id="maes:Ga0123461_1105"/>
<evidence type="ECO:0000313" key="3">
    <source>
        <dbReference type="Proteomes" id="UP000231701"/>
    </source>
</evidence>
<protein>
    <submittedName>
        <fullName evidence="2">EAL domain, c-di-GMP-specific phosphodiesterase class I (Or its enzymatically inactive variant)</fullName>
    </submittedName>
</protein>
<sequence length="610" mass="68605">MWQFSEIAIFIDNEIWAAAVDALIISLFATMIIKKYYIKPIEEYGKKYISERPEYMLSQDIYKHSSQAFIVVDDEWNTVFHNSAFDIMCDINDDTATFSIKDLLKTHSVLRDIKENLSLSKSWGGALDLISLKGRVFPARLSITASSPLETDTVFFIIHIVDITTSIQRNNHIEYLMNYDPATSLPNQLSFSHHLDSLQDRLKEGAIDGYVVAIYRIVGFSRLCDLYGKESIYSILAEMGLNIGNYIGEKSIACLGNHEVAAAFTYYDMDELIHKLVKIGKIISSEYEIKNGTLSSDYCCGYYTVNGIEENTVSTNKAMLALHNSTHENNTRITAFSDTMMEDADSHERLRAILKLAVDQMAFEIVYQPQNSIHDNSLVGVEALLRWKQDDGTYISPAIFVPLLEKMGVIYEVGLWVLRESCLQGKQWLDEGIPPFNIAVNVSAMQLLNENFPRDILETLSKTHFPPQLLELELTESCMIEDPSAAEDLMCDLAAIGVKVAIDDFGTGYSSLAYLERFSTMDKLKIDKAFVDMICTGKESAITNAIISMAKSLNLKAIAEGVENEEQLLYLKQHGCDQIQGYLISKPLSAVEMARFACLNNKEHPKVAVI</sequence>
<dbReference type="CDD" id="cd01948">
    <property type="entry name" value="EAL"/>
    <property type="match status" value="1"/>
</dbReference>
<dbReference type="SMART" id="SM00052">
    <property type="entry name" value="EAL"/>
    <property type="match status" value="1"/>
</dbReference>
<dbReference type="InterPro" id="IPR035919">
    <property type="entry name" value="EAL_sf"/>
</dbReference>
<dbReference type="Gene3D" id="3.30.70.270">
    <property type="match status" value="1"/>
</dbReference>
<evidence type="ECO:0000313" key="2">
    <source>
        <dbReference type="EMBL" id="ATX79524.1"/>
    </source>
</evidence>
<dbReference type="InterPro" id="IPR001633">
    <property type="entry name" value="EAL_dom"/>
</dbReference>
<dbReference type="GO" id="GO:0071111">
    <property type="term" value="F:cyclic-guanylate-specific phosphodiesterase activity"/>
    <property type="evidence" value="ECO:0007669"/>
    <property type="project" value="InterPro"/>
</dbReference>
<dbReference type="Proteomes" id="UP000231701">
    <property type="component" value="Chromosome"/>
</dbReference>
<dbReference type="AlphaFoldDB" id="A0A2K8L3I9"/>
<evidence type="ECO:0000259" key="1">
    <source>
        <dbReference type="PROSITE" id="PS50883"/>
    </source>
</evidence>
<feature type="domain" description="EAL" evidence="1">
    <location>
        <begin position="347"/>
        <end position="601"/>
    </location>
</feature>
<reference evidence="2 3" key="1">
    <citation type="submission" date="2016-12" db="EMBL/GenBank/DDBJ databases">
        <title>Isolation and genomic insights into novel planktonic Zetaproteobacteria from stratified waters of the Chesapeake Bay.</title>
        <authorList>
            <person name="McAllister S.M."/>
            <person name="Kato S."/>
            <person name="Chan C.S."/>
            <person name="Chiu B.K."/>
            <person name="Field E.K."/>
        </authorList>
    </citation>
    <scope>NUCLEOTIDE SEQUENCE [LARGE SCALE GENOMIC DNA]</scope>
    <source>
        <strain evidence="2 3">CP-5</strain>
    </source>
</reference>
<keyword evidence="3" id="KW-1185">Reference proteome</keyword>